<evidence type="ECO:0000256" key="1">
    <source>
        <dbReference type="ARBA" id="ARBA00000548"/>
    </source>
</evidence>
<dbReference type="InterPro" id="IPR006046">
    <property type="entry name" value="Alpha_amylase"/>
</dbReference>
<protein>
    <recommendedName>
        <fullName evidence="4 9">Alpha-amylase</fullName>
        <ecNumber evidence="4 9">3.2.1.1</ecNumber>
    </recommendedName>
</protein>
<dbReference type="SUPFAM" id="SSF49452">
    <property type="entry name" value="Starch-binding domain-like"/>
    <property type="match status" value="2"/>
</dbReference>
<name>A0A812VEZ4_SYMPI</name>
<dbReference type="GO" id="GO:0004556">
    <property type="term" value="F:alpha-amylase activity"/>
    <property type="evidence" value="ECO:0007669"/>
    <property type="project" value="UniProtKB-UniRule"/>
</dbReference>
<sequence>MAQISVRLQAGSRAATASAVPGAACCVVGSSSSLGSWDPKAAPKLQLVQRGGPAWEGIVEDALACAGQDFKFCIWNGQTHDYVWEENGPLHVMPTAGCRLQAVFEDGSADVTAAVVAHNPSTRWQVAGGVDTGGILVRDGRPLTSSELGRLGTGALVEELELVNDRLHYQKLSGDGPAKGWVSLQLKGKELMRKISDGTNQNPAAVPSQTSGPEVSTGKLTLQVKVDHARSPKAAEASRLQGTVCCLVGAPPALGAWDPKQSPKLSKHRLDGATTIWEGSLDGLQVEAGTEYKYCILHMAKNLYIWEESGPMHLWPTSAALHDFEAGQAEVTSLGTWPPPAKIPQVPSAAELGTGIEVWIPWSRCRRSEKVPHSVLHAFHWPFALTLERIRDIGELGFAGVQVSPAQKSKSGGEWWTRYQPQDYLSIDGLGSWDDLRKLSTEADHQGLVVIADVVFNHMLVVASCEEWKRAQSSEKQIAALKRRLDDAVGPVLDAEDFQWPWFEMSGEHWDNENRYEGWGNGEWSELNHSEKVVKVQQQHLQLLLDAGVRCFRFDAVKHMRPAHLAEHMDYLKKSGKLLFAYGEILSVDASMHYEYMQSLAMPSTDFPLAVYMYHVLKDGAKAAQEGVAVSCAKAARSEGLRIRNADGDNNPCLCSDSVRFARNHDTVMNPGSFYGLTGSCHSSRTCWAWLLSLHDGCVLVYPEDLQSEVSGPLICRALRFRSKLAKVAASSEVGLLCADSIGPPGGPPSLLLVALRDAHGALCGLSLVNLQQVAITVTSCSLFRQLGKAAFQDEQGNSVQLCDGRIEPSRGSVSIPPQDAAFLLATT</sequence>
<dbReference type="InterPro" id="IPR013783">
    <property type="entry name" value="Ig-like_fold"/>
</dbReference>
<evidence type="ECO:0000256" key="6">
    <source>
        <dbReference type="ARBA" id="ARBA00023277"/>
    </source>
</evidence>
<dbReference type="Proteomes" id="UP000649617">
    <property type="component" value="Unassembled WGS sequence"/>
</dbReference>
<dbReference type="GO" id="GO:0043169">
    <property type="term" value="F:cation binding"/>
    <property type="evidence" value="ECO:0007669"/>
    <property type="project" value="InterPro"/>
</dbReference>
<comment type="similarity">
    <text evidence="3 8">Belongs to the glycosyl hydrolase 13 family.</text>
</comment>
<dbReference type="OrthoDB" id="550577at2759"/>
<gene>
    <name evidence="12" type="ORF">SPIL2461_LOCUS16822</name>
</gene>
<dbReference type="EMBL" id="CAJNIZ010042772">
    <property type="protein sequence ID" value="CAE7637305.1"/>
    <property type="molecule type" value="Genomic_DNA"/>
</dbReference>
<dbReference type="Pfam" id="PF00686">
    <property type="entry name" value="CBM_20"/>
    <property type="match status" value="2"/>
</dbReference>
<feature type="domain" description="CBM20" evidence="11">
    <location>
        <begin position="1"/>
        <end position="126"/>
    </location>
</feature>
<evidence type="ECO:0000256" key="5">
    <source>
        <dbReference type="ARBA" id="ARBA00022801"/>
    </source>
</evidence>
<dbReference type="GO" id="GO:0005975">
    <property type="term" value="P:carbohydrate metabolic process"/>
    <property type="evidence" value="ECO:0007669"/>
    <property type="project" value="InterPro"/>
</dbReference>
<feature type="region of interest" description="Disordered" evidence="10">
    <location>
        <begin position="197"/>
        <end position="216"/>
    </location>
</feature>
<dbReference type="Gene3D" id="3.20.20.80">
    <property type="entry name" value="Glycosidases"/>
    <property type="match status" value="1"/>
</dbReference>
<dbReference type="InterPro" id="IPR017853">
    <property type="entry name" value="GH"/>
</dbReference>
<evidence type="ECO:0000256" key="10">
    <source>
        <dbReference type="SAM" id="MobiDB-lite"/>
    </source>
</evidence>
<dbReference type="InterPro" id="IPR006047">
    <property type="entry name" value="GH13_cat_dom"/>
</dbReference>
<comment type="cofactor">
    <cofactor evidence="2">
        <name>Ca(2+)</name>
        <dbReference type="ChEBI" id="CHEBI:29108"/>
    </cofactor>
</comment>
<keyword evidence="6 9" id="KW-0119">Carbohydrate metabolism</keyword>
<dbReference type="PROSITE" id="PS51166">
    <property type="entry name" value="CBM20"/>
    <property type="match status" value="2"/>
</dbReference>
<dbReference type="GO" id="GO:2001070">
    <property type="term" value="F:starch binding"/>
    <property type="evidence" value="ECO:0007669"/>
    <property type="project" value="InterPro"/>
</dbReference>
<dbReference type="Pfam" id="PF00128">
    <property type="entry name" value="Alpha-amylase"/>
    <property type="match status" value="1"/>
</dbReference>
<reference evidence="12" key="1">
    <citation type="submission" date="2021-02" db="EMBL/GenBank/DDBJ databases">
        <authorList>
            <person name="Dougan E. K."/>
            <person name="Rhodes N."/>
            <person name="Thang M."/>
            <person name="Chan C."/>
        </authorList>
    </citation>
    <scope>NUCLEOTIDE SEQUENCE</scope>
</reference>
<evidence type="ECO:0000259" key="11">
    <source>
        <dbReference type="PROSITE" id="PS51166"/>
    </source>
</evidence>
<keyword evidence="7 9" id="KW-0326">Glycosidase</keyword>
<dbReference type="InterPro" id="IPR002044">
    <property type="entry name" value="CBM20"/>
</dbReference>
<comment type="caution">
    <text evidence="12">The sequence shown here is derived from an EMBL/GenBank/DDBJ whole genome shotgun (WGS) entry which is preliminary data.</text>
</comment>
<keyword evidence="5 9" id="KW-0378">Hydrolase</keyword>
<dbReference type="Gene3D" id="2.60.40.10">
    <property type="entry name" value="Immunoglobulins"/>
    <property type="match status" value="2"/>
</dbReference>
<dbReference type="AlphaFoldDB" id="A0A812VEZ4"/>
<evidence type="ECO:0000256" key="9">
    <source>
        <dbReference type="RuleBase" id="RU361134"/>
    </source>
</evidence>
<accession>A0A812VEZ4</accession>
<organism evidence="12 13">
    <name type="scientific">Symbiodinium pilosum</name>
    <name type="common">Dinoflagellate</name>
    <dbReference type="NCBI Taxonomy" id="2952"/>
    <lineage>
        <taxon>Eukaryota</taxon>
        <taxon>Sar</taxon>
        <taxon>Alveolata</taxon>
        <taxon>Dinophyceae</taxon>
        <taxon>Suessiales</taxon>
        <taxon>Symbiodiniaceae</taxon>
        <taxon>Symbiodinium</taxon>
    </lineage>
</organism>
<dbReference type="PRINTS" id="PR00110">
    <property type="entry name" value="ALPHAAMYLASE"/>
</dbReference>
<evidence type="ECO:0000256" key="8">
    <source>
        <dbReference type="RuleBase" id="RU003615"/>
    </source>
</evidence>
<evidence type="ECO:0000256" key="3">
    <source>
        <dbReference type="ARBA" id="ARBA00008061"/>
    </source>
</evidence>
<evidence type="ECO:0000313" key="13">
    <source>
        <dbReference type="Proteomes" id="UP000649617"/>
    </source>
</evidence>
<keyword evidence="13" id="KW-1185">Reference proteome</keyword>
<dbReference type="InterPro" id="IPR013784">
    <property type="entry name" value="Carb-bd-like_fold"/>
</dbReference>
<comment type="catalytic activity">
    <reaction evidence="1 9">
        <text>Endohydrolysis of (1-&gt;4)-alpha-D-glucosidic linkages in polysaccharides containing three or more (1-&gt;4)-alpha-linked D-glucose units.</text>
        <dbReference type="EC" id="3.2.1.1"/>
    </reaction>
</comment>
<evidence type="ECO:0000313" key="12">
    <source>
        <dbReference type="EMBL" id="CAE7637305.1"/>
    </source>
</evidence>
<proteinExistence type="inferred from homology"/>
<dbReference type="SMART" id="SM00642">
    <property type="entry name" value="Aamy"/>
    <property type="match status" value="1"/>
</dbReference>
<dbReference type="SUPFAM" id="SSF51445">
    <property type="entry name" value="(Trans)glycosidases"/>
    <property type="match status" value="1"/>
</dbReference>
<evidence type="ECO:0000256" key="7">
    <source>
        <dbReference type="ARBA" id="ARBA00023295"/>
    </source>
</evidence>
<feature type="domain" description="CBM20" evidence="11">
    <location>
        <begin position="214"/>
        <end position="339"/>
    </location>
</feature>
<dbReference type="EC" id="3.2.1.1" evidence="4 9"/>
<dbReference type="PANTHER" id="PTHR43447">
    <property type="entry name" value="ALPHA-AMYLASE"/>
    <property type="match status" value="1"/>
</dbReference>
<evidence type="ECO:0000256" key="4">
    <source>
        <dbReference type="ARBA" id="ARBA00012595"/>
    </source>
</evidence>
<evidence type="ECO:0000256" key="2">
    <source>
        <dbReference type="ARBA" id="ARBA00001913"/>
    </source>
</evidence>
<dbReference type="SMART" id="SM01065">
    <property type="entry name" value="CBM_2"/>
    <property type="match status" value="2"/>
</dbReference>